<evidence type="ECO:0000256" key="3">
    <source>
        <dbReference type="SAM" id="Phobius"/>
    </source>
</evidence>
<accession>A0A9X2DAW6</accession>
<gene>
    <name evidence="5" type="ORF">M8330_18690</name>
</gene>
<dbReference type="Gene3D" id="1.10.10.1320">
    <property type="entry name" value="Anti-sigma factor, zinc-finger domain"/>
    <property type="match status" value="1"/>
</dbReference>
<comment type="caution">
    <text evidence="5">The sequence shown here is derived from an EMBL/GenBank/DDBJ whole genome shotgun (WGS) entry which is preliminary data.</text>
</comment>
<protein>
    <submittedName>
        <fullName evidence="5">Zf-HC2 domain-containing protein</fullName>
    </submittedName>
</protein>
<keyword evidence="2" id="KW-0804">Transcription</keyword>
<evidence type="ECO:0000256" key="1">
    <source>
        <dbReference type="ARBA" id="ARBA00023015"/>
    </source>
</evidence>
<evidence type="ECO:0000256" key="2">
    <source>
        <dbReference type="ARBA" id="ARBA00023163"/>
    </source>
</evidence>
<keyword evidence="1" id="KW-0805">Transcription regulation</keyword>
<name>A0A9X2DAW6_9ACTN</name>
<keyword evidence="3" id="KW-0812">Transmembrane</keyword>
<feature type="domain" description="Putative zinc-finger" evidence="4">
    <location>
        <begin position="15"/>
        <end position="45"/>
    </location>
</feature>
<keyword evidence="6" id="KW-1185">Reference proteome</keyword>
<sequence length="240" mass="25281">MNEGEEPVEEHARLREALGPLALGHLDGAEADRVRAHLDGCADCRADLAEIAPLSARLAALDLEALETPPAPPPDLGRAIRAQVAEERAAREADEADELARARARNRRRGVLRAGLAAAVVVAVAGLGFGVGRTVGPDEATSPWEPLSVRTVPGVQVSDAGLVPHTWGTELRITGEGFTAGETYRAVFRAADGSWSPAGEFVGVGEAEMTCNLQSALLREDAIAVAVTDDDGRRVLFSRL</sequence>
<evidence type="ECO:0000313" key="5">
    <source>
        <dbReference type="EMBL" id="MCM0622325.1"/>
    </source>
</evidence>
<organism evidence="5 6">
    <name type="scientific">Nocardioides bruguierae</name>
    <dbReference type="NCBI Taxonomy" id="2945102"/>
    <lineage>
        <taxon>Bacteria</taxon>
        <taxon>Bacillati</taxon>
        <taxon>Actinomycetota</taxon>
        <taxon>Actinomycetes</taxon>
        <taxon>Propionibacteriales</taxon>
        <taxon>Nocardioidaceae</taxon>
        <taxon>Nocardioides</taxon>
    </lineage>
</organism>
<dbReference type="RefSeq" id="WP_250828552.1">
    <property type="nucleotide sequence ID" value="NZ_JAMOIL010000032.1"/>
</dbReference>
<proteinExistence type="predicted"/>
<dbReference type="Pfam" id="PF13490">
    <property type="entry name" value="zf-HC2"/>
    <property type="match status" value="1"/>
</dbReference>
<evidence type="ECO:0000259" key="4">
    <source>
        <dbReference type="Pfam" id="PF13490"/>
    </source>
</evidence>
<dbReference type="InterPro" id="IPR027383">
    <property type="entry name" value="Znf_put"/>
</dbReference>
<reference evidence="5" key="1">
    <citation type="submission" date="2022-05" db="EMBL/GenBank/DDBJ databases">
        <authorList>
            <person name="Tuo L."/>
        </authorList>
    </citation>
    <scope>NUCLEOTIDE SEQUENCE</scope>
    <source>
        <strain evidence="5">BSK12Z-4</strain>
    </source>
</reference>
<dbReference type="InterPro" id="IPR041916">
    <property type="entry name" value="Anti_sigma_zinc_sf"/>
</dbReference>
<feature type="transmembrane region" description="Helical" evidence="3">
    <location>
        <begin position="111"/>
        <end position="132"/>
    </location>
</feature>
<keyword evidence="3" id="KW-0472">Membrane</keyword>
<dbReference type="AlphaFoldDB" id="A0A9X2DAW6"/>
<dbReference type="Proteomes" id="UP001139485">
    <property type="component" value="Unassembled WGS sequence"/>
</dbReference>
<keyword evidence="3" id="KW-1133">Transmembrane helix</keyword>
<dbReference type="EMBL" id="JAMOIL010000032">
    <property type="protein sequence ID" value="MCM0622325.1"/>
    <property type="molecule type" value="Genomic_DNA"/>
</dbReference>
<evidence type="ECO:0000313" key="6">
    <source>
        <dbReference type="Proteomes" id="UP001139485"/>
    </source>
</evidence>